<organism evidence="3">
    <name type="scientific">Camponotus floridanus</name>
    <name type="common">Florida carpenter ant</name>
    <dbReference type="NCBI Taxonomy" id="104421"/>
    <lineage>
        <taxon>Eukaryota</taxon>
        <taxon>Metazoa</taxon>
        <taxon>Ecdysozoa</taxon>
        <taxon>Arthropoda</taxon>
        <taxon>Hexapoda</taxon>
        <taxon>Insecta</taxon>
        <taxon>Pterygota</taxon>
        <taxon>Neoptera</taxon>
        <taxon>Endopterygota</taxon>
        <taxon>Hymenoptera</taxon>
        <taxon>Apocrita</taxon>
        <taxon>Aculeata</taxon>
        <taxon>Formicoidea</taxon>
        <taxon>Formicidae</taxon>
        <taxon>Formicinae</taxon>
        <taxon>Camponotus</taxon>
    </lineage>
</organism>
<protein>
    <submittedName>
        <fullName evidence="2">Uncharacterized protein</fullName>
    </submittedName>
</protein>
<dbReference type="Proteomes" id="UP000000311">
    <property type="component" value="Unassembled WGS sequence"/>
</dbReference>
<gene>
    <name evidence="2" type="ORF">EAG_06119</name>
</gene>
<name>E2A1D3_CAMFO</name>
<dbReference type="InParanoid" id="E2A1D3"/>
<dbReference type="EMBL" id="GL435760">
    <property type="protein sequence ID" value="EFN72759.1"/>
    <property type="molecule type" value="Genomic_DNA"/>
</dbReference>
<sequence>MHRIRKLNDVDGIWSRESARYFCDFEIAAQRRGAACFDISSAAVAKPRNEQSTGNGGDGGGDDGDSSEQLASIIANGRLITDD</sequence>
<evidence type="ECO:0000313" key="2">
    <source>
        <dbReference type="EMBL" id="EFN72759.1"/>
    </source>
</evidence>
<proteinExistence type="predicted"/>
<reference evidence="2 3" key="1">
    <citation type="journal article" date="2010" name="Science">
        <title>Genomic comparison of the ants Camponotus floridanus and Harpegnathos saltator.</title>
        <authorList>
            <person name="Bonasio R."/>
            <person name="Zhang G."/>
            <person name="Ye C."/>
            <person name="Mutti N.S."/>
            <person name="Fang X."/>
            <person name="Qin N."/>
            <person name="Donahue G."/>
            <person name="Yang P."/>
            <person name="Li Q."/>
            <person name="Li C."/>
            <person name="Zhang P."/>
            <person name="Huang Z."/>
            <person name="Berger S.L."/>
            <person name="Reinberg D."/>
            <person name="Wang J."/>
            <person name="Liebig J."/>
        </authorList>
    </citation>
    <scope>NUCLEOTIDE SEQUENCE [LARGE SCALE GENOMIC DNA]</scope>
    <source>
        <strain evidence="3">C129</strain>
    </source>
</reference>
<dbReference type="AlphaFoldDB" id="E2A1D3"/>
<keyword evidence="3" id="KW-1185">Reference proteome</keyword>
<evidence type="ECO:0000256" key="1">
    <source>
        <dbReference type="SAM" id="MobiDB-lite"/>
    </source>
</evidence>
<feature type="region of interest" description="Disordered" evidence="1">
    <location>
        <begin position="46"/>
        <end position="68"/>
    </location>
</feature>
<evidence type="ECO:0000313" key="3">
    <source>
        <dbReference type="Proteomes" id="UP000000311"/>
    </source>
</evidence>
<accession>E2A1D3</accession>